<dbReference type="InterPro" id="IPR007803">
    <property type="entry name" value="Asp/Arg/Pro-Hydrxlase"/>
</dbReference>
<dbReference type="GO" id="GO:0051213">
    <property type="term" value="F:dioxygenase activity"/>
    <property type="evidence" value="ECO:0007669"/>
    <property type="project" value="UniProtKB-KW"/>
</dbReference>
<keyword evidence="2" id="KW-0223">Dioxygenase</keyword>
<accession>A0A3B0YQ39</accession>
<dbReference type="GO" id="GO:0016020">
    <property type="term" value="C:membrane"/>
    <property type="evidence" value="ECO:0007669"/>
    <property type="project" value="TreeGrafter"/>
</dbReference>
<gene>
    <name evidence="5" type="ORF">MNBD_GAMMA10-1267</name>
</gene>
<feature type="domain" description="Aspartyl/asparaginy/proline hydroxylase" evidence="4">
    <location>
        <begin position="15"/>
        <end position="160"/>
    </location>
</feature>
<comment type="similarity">
    <text evidence="1">Belongs to the aspartyl/asparaginyl beta-hydroxylase family.</text>
</comment>
<evidence type="ECO:0000256" key="2">
    <source>
        <dbReference type="ARBA" id="ARBA00022964"/>
    </source>
</evidence>
<dbReference type="InterPro" id="IPR027443">
    <property type="entry name" value="IPNS-like_sf"/>
</dbReference>
<evidence type="ECO:0000259" key="4">
    <source>
        <dbReference type="Pfam" id="PF05118"/>
    </source>
</evidence>
<dbReference type="EMBL" id="UOFJ01000532">
    <property type="protein sequence ID" value="VAW70576.1"/>
    <property type="molecule type" value="Genomic_DNA"/>
</dbReference>
<evidence type="ECO:0000313" key="5">
    <source>
        <dbReference type="EMBL" id="VAW70576.1"/>
    </source>
</evidence>
<dbReference type="AlphaFoldDB" id="A0A3B0YQ39"/>
<proteinExistence type="inferred from homology"/>
<evidence type="ECO:0000256" key="3">
    <source>
        <dbReference type="ARBA" id="ARBA00023002"/>
    </source>
</evidence>
<protein>
    <recommendedName>
        <fullName evidence="4">Aspartyl/asparaginy/proline hydroxylase domain-containing protein</fullName>
    </recommendedName>
</protein>
<dbReference type="SUPFAM" id="SSF51197">
    <property type="entry name" value="Clavaminate synthase-like"/>
    <property type="match status" value="1"/>
</dbReference>
<dbReference type="Gene3D" id="2.60.120.330">
    <property type="entry name" value="B-lactam Antibiotic, Isopenicillin N Synthase, Chain"/>
    <property type="match status" value="1"/>
</dbReference>
<dbReference type="Pfam" id="PF05118">
    <property type="entry name" value="Asp_Arg_Hydrox"/>
    <property type="match status" value="1"/>
</dbReference>
<dbReference type="PANTHER" id="PTHR46332:SF5">
    <property type="entry name" value="ASPARTATE BETA-HYDROXYLASE DOMAIN CONTAINING 2"/>
    <property type="match status" value="1"/>
</dbReference>
<evidence type="ECO:0000256" key="1">
    <source>
        <dbReference type="ARBA" id="ARBA00007730"/>
    </source>
</evidence>
<sequence length="186" mass="21120">MFLDPKIFPFTAQLEDNWSKIRDEFLALPDNAFDPWVQQQMHGQGWDVYGLFALGEEIAPACEKCPETAKLLKQIKGVSLAGFSRLAPGTHIEAHVGWAKSVYRLHLGLVVPPDCSLRVGEDTRDWEEGKCLIFDDTVEHEAWNHSDRTRGTLLLDFLRPGVKDFNSDIVPEQVLQYIKQLQSVTL</sequence>
<dbReference type="PANTHER" id="PTHR46332">
    <property type="entry name" value="ASPARTATE BETA-HYDROXYLASE DOMAIN-CONTAINING PROTEIN 2"/>
    <property type="match status" value="1"/>
</dbReference>
<name>A0A3B0YQ39_9ZZZZ</name>
<organism evidence="5">
    <name type="scientific">hydrothermal vent metagenome</name>
    <dbReference type="NCBI Taxonomy" id="652676"/>
    <lineage>
        <taxon>unclassified sequences</taxon>
        <taxon>metagenomes</taxon>
        <taxon>ecological metagenomes</taxon>
    </lineage>
</organism>
<reference evidence="5" key="1">
    <citation type="submission" date="2018-06" db="EMBL/GenBank/DDBJ databases">
        <authorList>
            <person name="Zhirakovskaya E."/>
        </authorList>
    </citation>
    <scope>NUCLEOTIDE SEQUENCE</scope>
</reference>
<dbReference type="InterPro" id="IPR051821">
    <property type="entry name" value="Asp/Asn_beta-hydroxylase"/>
</dbReference>
<keyword evidence="3" id="KW-0560">Oxidoreductase</keyword>